<evidence type="ECO:0000256" key="5">
    <source>
        <dbReference type="SAM" id="Phobius"/>
    </source>
</evidence>
<dbReference type="Proteomes" id="UP000190961">
    <property type="component" value="Unassembled WGS sequence"/>
</dbReference>
<protein>
    <submittedName>
        <fullName evidence="7">Sulfate permease, MFS superfamily</fullName>
    </submittedName>
</protein>
<keyword evidence="8" id="KW-1185">Reference proteome</keyword>
<keyword evidence="3 5" id="KW-1133">Transmembrane helix</keyword>
<dbReference type="EMBL" id="FUZU01000001">
    <property type="protein sequence ID" value="SKC45197.1"/>
    <property type="molecule type" value="Genomic_DNA"/>
</dbReference>
<dbReference type="STRING" id="688867.SAMN05660236_0641"/>
<feature type="domain" description="SLC26A/SulP transporter" evidence="6">
    <location>
        <begin position="19"/>
        <end position="396"/>
    </location>
</feature>
<feature type="transmembrane region" description="Helical" evidence="5">
    <location>
        <begin position="337"/>
        <end position="369"/>
    </location>
</feature>
<dbReference type="GO" id="GO:0055085">
    <property type="term" value="P:transmembrane transport"/>
    <property type="evidence" value="ECO:0007669"/>
    <property type="project" value="InterPro"/>
</dbReference>
<feature type="transmembrane region" description="Helical" evidence="5">
    <location>
        <begin position="76"/>
        <end position="94"/>
    </location>
</feature>
<keyword evidence="4 5" id="KW-0472">Membrane</keyword>
<dbReference type="AlphaFoldDB" id="A0A1T5J126"/>
<dbReference type="PANTHER" id="PTHR11814">
    <property type="entry name" value="SULFATE TRANSPORTER"/>
    <property type="match status" value="1"/>
</dbReference>
<feature type="transmembrane region" description="Helical" evidence="5">
    <location>
        <begin position="247"/>
        <end position="269"/>
    </location>
</feature>
<feature type="transmembrane region" description="Helical" evidence="5">
    <location>
        <begin position="132"/>
        <end position="156"/>
    </location>
</feature>
<evidence type="ECO:0000259" key="6">
    <source>
        <dbReference type="Pfam" id="PF00916"/>
    </source>
</evidence>
<feature type="transmembrane region" description="Helical" evidence="5">
    <location>
        <begin position="20"/>
        <end position="39"/>
    </location>
</feature>
<feature type="transmembrane region" description="Helical" evidence="5">
    <location>
        <begin position="100"/>
        <end position="120"/>
    </location>
</feature>
<evidence type="ECO:0000313" key="7">
    <source>
        <dbReference type="EMBL" id="SKC45197.1"/>
    </source>
</evidence>
<accession>A0A1T5J126</accession>
<dbReference type="RefSeq" id="WP_079685250.1">
    <property type="nucleotide sequence ID" value="NZ_FUZU01000001.1"/>
</dbReference>
<comment type="subcellular location">
    <subcellularLocation>
        <location evidence="1">Membrane</location>
        <topology evidence="1">Multi-pass membrane protein</topology>
    </subcellularLocation>
</comment>
<feature type="transmembrane region" description="Helical" evidence="5">
    <location>
        <begin position="210"/>
        <end position="227"/>
    </location>
</feature>
<feature type="transmembrane region" description="Helical" evidence="5">
    <location>
        <begin position="45"/>
        <end position="64"/>
    </location>
</feature>
<evidence type="ECO:0000256" key="3">
    <source>
        <dbReference type="ARBA" id="ARBA00022989"/>
    </source>
</evidence>
<proteinExistence type="predicted"/>
<organism evidence="7 8">
    <name type="scientific">Ohtaekwangia koreensis</name>
    <dbReference type="NCBI Taxonomy" id="688867"/>
    <lineage>
        <taxon>Bacteria</taxon>
        <taxon>Pseudomonadati</taxon>
        <taxon>Bacteroidota</taxon>
        <taxon>Cytophagia</taxon>
        <taxon>Cytophagales</taxon>
        <taxon>Fulvivirgaceae</taxon>
        <taxon>Ohtaekwangia</taxon>
    </lineage>
</organism>
<dbReference type="InterPro" id="IPR001902">
    <property type="entry name" value="SLC26A/SulP_fam"/>
</dbReference>
<reference evidence="7 8" key="1">
    <citation type="submission" date="2017-02" db="EMBL/GenBank/DDBJ databases">
        <authorList>
            <person name="Peterson S.W."/>
        </authorList>
    </citation>
    <scope>NUCLEOTIDE SEQUENCE [LARGE SCALE GENOMIC DNA]</scope>
    <source>
        <strain evidence="7 8">DSM 25262</strain>
    </source>
</reference>
<sequence>MKTLNIPKDGLAGLKENWKADTLSGFLVFLLALPLSLGIAKASGFDAAMGVLTAMIGGLVVSIFQGGRLTIKGPAAGLITVCAGAVADLGGLGIPGVSATQLACGAVVVMSLIQVLFGFLKFGSLSDFFPHSAVHGMLAAIGVLIFAKQFPVLLGVDSALTKGLSPIQLYTHIPVFIANANWHIALVGLLSLVIIFGLPALGGVFKKVPAPMLVLLIMIPTALVLNFKGLYKGSLVSVGDFWKNVTFSASFAAINTFIFWKYVFMFLFVNSLESLLTVKAIDGLDPWKRKSDYNKDLKALALGNGIAGLLGGLPMISEVARSSANVNNGGRTRWSNFFHGLFLFVSMLLLIPVIEMIPNAALAAMLIAVAYRLASPKEFIGTYKIGPEQFVIFVVTIIVTVSEDLLLGVAAGILTKFIFHIINGAPISSLFKADYVLHETNDEYTINVKGAATFSNFLGYKKLFGHFKPGKLITFNFSNAKLVDHSFMEQLHHFEEDYHQSGGKVVWTGLEQFSPFSNHPLAGRKMSKDSATKIEIRLTPRQISLRELADKNDLNFYPQKVRNAAKYKDFPIQKGNRIVYEENVLVKYSDHAKIEIADIILSEGARQEQSDIHISVLHVSDLEFTIPDFALEPEGLWTKLSELTFGKDIDFKDHPLFSKKYYLRGNNESAVREFFSESTLAYLENQEEIHIESHRNKLLVYKKREELTPEEVKGAIEFVEGFVDILNKHQVQHASI</sequence>
<gene>
    <name evidence="7" type="ORF">SAMN05660236_0641</name>
</gene>
<evidence type="ECO:0000256" key="4">
    <source>
        <dbReference type="ARBA" id="ARBA00023136"/>
    </source>
</evidence>
<dbReference type="GO" id="GO:0016020">
    <property type="term" value="C:membrane"/>
    <property type="evidence" value="ECO:0007669"/>
    <property type="project" value="UniProtKB-SubCell"/>
</dbReference>
<dbReference type="Pfam" id="PF00916">
    <property type="entry name" value="Sulfate_transp"/>
    <property type="match status" value="1"/>
</dbReference>
<evidence type="ECO:0000313" key="8">
    <source>
        <dbReference type="Proteomes" id="UP000190961"/>
    </source>
</evidence>
<feature type="transmembrane region" description="Helical" evidence="5">
    <location>
        <begin position="176"/>
        <end position="198"/>
    </location>
</feature>
<keyword evidence="2 5" id="KW-0812">Transmembrane</keyword>
<feature type="transmembrane region" description="Helical" evidence="5">
    <location>
        <begin position="390"/>
        <end position="414"/>
    </location>
</feature>
<dbReference type="OrthoDB" id="9769739at2"/>
<evidence type="ECO:0000256" key="1">
    <source>
        <dbReference type="ARBA" id="ARBA00004141"/>
    </source>
</evidence>
<dbReference type="InterPro" id="IPR011547">
    <property type="entry name" value="SLC26A/SulP_dom"/>
</dbReference>
<name>A0A1T5J126_9BACT</name>
<evidence type="ECO:0000256" key="2">
    <source>
        <dbReference type="ARBA" id="ARBA00022692"/>
    </source>
</evidence>